<protein>
    <submittedName>
        <fullName evidence="1">Uncharacterized protein</fullName>
    </submittedName>
</protein>
<accession>A0A9X2MQT0</accession>
<gene>
    <name evidence="1" type="ORF">NQZ67_11785</name>
</gene>
<dbReference type="Proteomes" id="UP001141950">
    <property type="component" value="Unassembled WGS sequence"/>
</dbReference>
<name>A0A9X2MQT0_9BACL</name>
<reference evidence="1" key="1">
    <citation type="submission" date="2022-08" db="EMBL/GenBank/DDBJ databases">
        <title>The genomic sequence of strain Paenibacillus sp. SCIV0701.</title>
        <authorList>
            <person name="Zhao H."/>
        </authorList>
    </citation>
    <scope>NUCLEOTIDE SEQUENCE</scope>
    <source>
        <strain evidence="1">SCIV0701</strain>
    </source>
</reference>
<comment type="caution">
    <text evidence="1">The sequence shown here is derived from an EMBL/GenBank/DDBJ whole genome shotgun (WGS) entry which is preliminary data.</text>
</comment>
<organism evidence="1 2">
    <name type="scientific">Paenibacillus soyae</name>
    <dbReference type="NCBI Taxonomy" id="2969249"/>
    <lineage>
        <taxon>Bacteria</taxon>
        <taxon>Bacillati</taxon>
        <taxon>Bacillota</taxon>
        <taxon>Bacilli</taxon>
        <taxon>Bacillales</taxon>
        <taxon>Paenibacillaceae</taxon>
        <taxon>Paenibacillus</taxon>
    </lineage>
</organism>
<proteinExistence type="predicted"/>
<dbReference type="AlphaFoldDB" id="A0A9X2MQT0"/>
<evidence type="ECO:0000313" key="2">
    <source>
        <dbReference type="Proteomes" id="UP001141950"/>
    </source>
</evidence>
<keyword evidence="2" id="KW-1185">Reference proteome</keyword>
<sequence length="156" mass="17211">MAKNKLLFSTPEGGYVIRPGQSRIITRERLLEELAAERVAAERILAEEGVQDVIEDVVETQGRSYPRGAIDVREYESIRVYAFNRTTSVTSVAVSLLASNNDESRPVGRLERVTLAPGQAYTNSYVVPGRYLDIRLVAARGAAGTDRVDVTVYGHK</sequence>
<dbReference type="EMBL" id="JANIPJ010000007">
    <property type="protein sequence ID" value="MCR2804557.1"/>
    <property type="molecule type" value="Genomic_DNA"/>
</dbReference>
<dbReference type="RefSeq" id="WP_257445664.1">
    <property type="nucleotide sequence ID" value="NZ_JANIPJ010000007.1"/>
</dbReference>
<evidence type="ECO:0000313" key="1">
    <source>
        <dbReference type="EMBL" id="MCR2804557.1"/>
    </source>
</evidence>